<dbReference type="Pfam" id="PF00593">
    <property type="entry name" value="TonB_dep_Rec_b-barrel"/>
    <property type="match status" value="1"/>
</dbReference>
<evidence type="ECO:0000256" key="7">
    <source>
        <dbReference type="ARBA" id="ARBA00023136"/>
    </source>
</evidence>
<dbReference type="GO" id="GO:0044718">
    <property type="term" value="P:siderophore transmembrane transport"/>
    <property type="evidence" value="ECO:0007669"/>
    <property type="project" value="TreeGrafter"/>
</dbReference>
<comment type="subcellular location">
    <subcellularLocation>
        <location evidence="1 10">Cell outer membrane</location>
        <topology evidence="1 10">Multi-pass membrane protein</topology>
    </subcellularLocation>
</comment>
<evidence type="ECO:0000256" key="4">
    <source>
        <dbReference type="ARBA" id="ARBA00022692"/>
    </source>
</evidence>
<dbReference type="SUPFAM" id="SSF56935">
    <property type="entry name" value="Porins"/>
    <property type="match status" value="1"/>
</dbReference>
<organism evidence="15 16">
    <name type="scientific">Phaeocystidibacter luteus</name>
    <dbReference type="NCBI Taxonomy" id="911197"/>
    <lineage>
        <taxon>Bacteria</taxon>
        <taxon>Pseudomonadati</taxon>
        <taxon>Bacteroidota</taxon>
        <taxon>Flavobacteriia</taxon>
        <taxon>Flavobacteriales</taxon>
        <taxon>Phaeocystidibacteraceae</taxon>
        <taxon>Phaeocystidibacter</taxon>
    </lineage>
</organism>
<evidence type="ECO:0000256" key="6">
    <source>
        <dbReference type="ARBA" id="ARBA00023077"/>
    </source>
</evidence>
<dbReference type="PANTHER" id="PTHR30069">
    <property type="entry name" value="TONB-DEPENDENT OUTER MEMBRANE RECEPTOR"/>
    <property type="match status" value="1"/>
</dbReference>
<dbReference type="GO" id="GO:0009279">
    <property type="term" value="C:cell outer membrane"/>
    <property type="evidence" value="ECO:0007669"/>
    <property type="project" value="UniProtKB-SubCell"/>
</dbReference>
<evidence type="ECO:0000256" key="3">
    <source>
        <dbReference type="ARBA" id="ARBA00022452"/>
    </source>
</evidence>
<evidence type="ECO:0000256" key="11">
    <source>
        <dbReference type="RuleBase" id="RU003357"/>
    </source>
</evidence>
<name>A0A6N6RID5_9FLAO</name>
<keyword evidence="16" id="KW-1185">Reference proteome</keyword>
<dbReference type="InterPro" id="IPR012910">
    <property type="entry name" value="Plug_dom"/>
</dbReference>
<gene>
    <name evidence="15" type="ORF">F8C67_05210</name>
</gene>
<dbReference type="Proteomes" id="UP000468650">
    <property type="component" value="Unassembled WGS sequence"/>
</dbReference>
<keyword evidence="6 11" id="KW-0798">TonB box</keyword>
<evidence type="ECO:0000256" key="5">
    <source>
        <dbReference type="ARBA" id="ARBA00022729"/>
    </source>
</evidence>
<dbReference type="Pfam" id="PF07715">
    <property type="entry name" value="Plug"/>
    <property type="match status" value="1"/>
</dbReference>
<feature type="domain" description="TonB-dependent receptor plug" evidence="14">
    <location>
        <begin position="130"/>
        <end position="219"/>
    </location>
</feature>
<dbReference type="InterPro" id="IPR037066">
    <property type="entry name" value="Plug_dom_sf"/>
</dbReference>
<sequence length="1215" mass="135234">MMKRLLTLFLVVCSAGLWAQTQPGSLKGVIKDKVTGETIPQMAVELQVGGETIQKVLSDFDGNYSIAPINPGRYTIIFRGGFNYEDVIVRDIQILGGSVTTQGAELPAKGTVLGDVEVIWERPLVEEGKTSSRQVVDRETIQNLGSRDLGAVLTVSAGVFQADEGQAISVRGTRSDANQVFIDGVKVRGGSNVPREAIDNVEVITGGTPAQYGDALGGITNITTRGPQPNYFGGVELVSSTPFFFDDPSHYNLAGLTLGGPIWKRKTEGGGEQTVIGFLLSTEFQYQYEPRPFATPVMRVSEGKLASMEETPIRPSNVGQGVLNEGNFLRDSDLEEIPARLNVDNTQIRVNGNFNIRTSATTNVVIGGRFNYTRGMNGGFASSLMNWQNNSESIATDYSGFARFTQRFETGENSTLKNLYYSIQVDYTRNNRKTWDPVHQDNVFRYGHIGNFQTYQRRFYTYTTDEQTGITAWVQQLYQDTAVTFAPSSYNEVRSNYTSAYYRFVDEGRIINNTFNLNNIRQGGGLINGDNPESIYGLFQAVGTNQAGYNLGRNSQFRVTAQTTFEIGNHDLIAGFEFEQRIDRSYGLAANGLWTQMRLLQNQAILQLDLDNPILVYDENGVFQDTINYNRAFDPSVPRTFDRNVRKELGFDPNGTDYIDIDAYDPDFYSLDMFSADELVNVGGNQYVSYFGYDYLGNIQSGNPTLNDFFTQTDENGNFTRPVPAFQPLYIAGYIQDRFSFRNLNFNVGLRVDRFDANQPVLKDPYSLYPVRTAGEVRNMSLGGEIPNSIGDDYVVYVNDVSNPTSITGYRDGDQWYDAQGDPLANPKDIADISGGQAQPYVIGATANGRPELSPDGFEDYTPQVTFSPRVSFQFPITDKASFFAHYDILVQRPSPGLARFNPFDYLQLDILNNAGFLANPNLKPQRTTDYEIGFEQVLNERSLLRLSAFYKEQRDLIQTVSINEAYPITYVTYGNRDFSTVKGFVIGYELRRTNNILMNANYTLQFADGSGSGPNSGANLARSGQPNLRYILPLDFDTRHQITASIDYRYGFGASYNGPVWWGSNVFQGAGINILARGSSGTPYTARVRAFELTDGASGVPLTGQINGSRQPWIFSVDMTVNKVWQLEPGVRGGQTFELYVAVLNLFDTRNVLNVYAYTGAPDDDGWLASPQGQTSIAFRADAQSYADLYNVAVNSPFNYTLPRRIRLGVRYNF</sequence>
<evidence type="ECO:0000256" key="2">
    <source>
        <dbReference type="ARBA" id="ARBA00022448"/>
    </source>
</evidence>
<evidence type="ECO:0000256" key="8">
    <source>
        <dbReference type="ARBA" id="ARBA00023170"/>
    </source>
</evidence>
<keyword evidence="5 12" id="KW-0732">Signal</keyword>
<comment type="similarity">
    <text evidence="10 11">Belongs to the TonB-dependent receptor family.</text>
</comment>
<evidence type="ECO:0000313" key="16">
    <source>
        <dbReference type="Proteomes" id="UP000468650"/>
    </source>
</evidence>
<keyword evidence="4 10" id="KW-0812">Transmembrane</keyword>
<evidence type="ECO:0000313" key="15">
    <source>
        <dbReference type="EMBL" id="KAB2814082.1"/>
    </source>
</evidence>
<dbReference type="PROSITE" id="PS52016">
    <property type="entry name" value="TONB_DEPENDENT_REC_3"/>
    <property type="match status" value="1"/>
</dbReference>
<feature type="domain" description="TonB-dependent receptor-like beta-barrel" evidence="13">
    <location>
        <begin position="603"/>
        <end position="1066"/>
    </location>
</feature>
<feature type="chain" id="PRO_5027049655" evidence="12">
    <location>
        <begin position="20"/>
        <end position="1215"/>
    </location>
</feature>
<evidence type="ECO:0000256" key="10">
    <source>
        <dbReference type="PROSITE-ProRule" id="PRU01360"/>
    </source>
</evidence>
<dbReference type="Gene3D" id="2.40.170.20">
    <property type="entry name" value="TonB-dependent receptor, beta-barrel domain"/>
    <property type="match status" value="1"/>
</dbReference>
<keyword evidence="2 10" id="KW-0813">Transport</keyword>
<reference evidence="15 16" key="1">
    <citation type="submission" date="2019-09" db="EMBL/GenBank/DDBJ databases">
        <title>Genomes of family Cryomorphaceae.</title>
        <authorList>
            <person name="Bowman J.P."/>
        </authorList>
    </citation>
    <scope>NUCLEOTIDE SEQUENCE [LARGE SCALE GENOMIC DNA]</scope>
    <source>
        <strain evidence="15 16">LMG 25704</strain>
    </source>
</reference>
<dbReference type="OrthoDB" id="9757908at2"/>
<dbReference type="AlphaFoldDB" id="A0A6N6RID5"/>
<dbReference type="SUPFAM" id="SSF49452">
    <property type="entry name" value="Starch-binding domain-like"/>
    <property type="match status" value="1"/>
</dbReference>
<accession>A0A6N6RID5</accession>
<dbReference type="InterPro" id="IPR039426">
    <property type="entry name" value="TonB-dep_rcpt-like"/>
</dbReference>
<evidence type="ECO:0000256" key="12">
    <source>
        <dbReference type="SAM" id="SignalP"/>
    </source>
</evidence>
<keyword evidence="7 10" id="KW-0472">Membrane</keyword>
<keyword evidence="3 10" id="KW-1134">Transmembrane beta strand</keyword>
<dbReference type="EMBL" id="WBVO01000002">
    <property type="protein sequence ID" value="KAB2814082.1"/>
    <property type="molecule type" value="Genomic_DNA"/>
</dbReference>
<proteinExistence type="inferred from homology"/>
<evidence type="ECO:0000256" key="1">
    <source>
        <dbReference type="ARBA" id="ARBA00004571"/>
    </source>
</evidence>
<dbReference type="GO" id="GO:0015344">
    <property type="term" value="F:siderophore uptake transmembrane transporter activity"/>
    <property type="evidence" value="ECO:0007669"/>
    <property type="project" value="TreeGrafter"/>
</dbReference>
<dbReference type="InterPro" id="IPR013784">
    <property type="entry name" value="Carb-bd-like_fold"/>
</dbReference>
<dbReference type="GO" id="GO:0030246">
    <property type="term" value="F:carbohydrate binding"/>
    <property type="evidence" value="ECO:0007669"/>
    <property type="project" value="InterPro"/>
</dbReference>
<evidence type="ECO:0000259" key="13">
    <source>
        <dbReference type="Pfam" id="PF00593"/>
    </source>
</evidence>
<dbReference type="InterPro" id="IPR036942">
    <property type="entry name" value="Beta-barrel_TonB_sf"/>
</dbReference>
<evidence type="ECO:0000259" key="14">
    <source>
        <dbReference type="Pfam" id="PF07715"/>
    </source>
</evidence>
<protein>
    <submittedName>
        <fullName evidence="15">TonB-dependent receptor</fullName>
    </submittedName>
</protein>
<dbReference type="Pfam" id="PF13620">
    <property type="entry name" value="CarboxypepD_reg"/>
    <property type="match status" value="1"/>
</dbReference>
<feature type="signal peptide" evidence="12">
    <location>
        <begin position="1"/>
        <end position="19"/>
    </location>
</feature>
<comment type="caution">
    <text evidence="15">The sequence shown here is derived from an EMBL/GenBank/DDBJ whole genome shotgun (WGS) entry which is preliminary data.</text>
</comment>
<dbReference type="Gene3D" id="2.60.40.1120">
    <property type="entry name" value="Carboxypeptidase-like, regulatory domain"/>
    <property type="match status" value="1"/>
</dbReference>
<dbReference type="InterPro" id="IPR000531">
    <property type="entry name" value="Beta-barrel_TonB"/>
</dbReference>
<dbReference type="Gene3D" id="2.170.130.10">
    <property type="entry name" value="TonB-dependent receptor, plug domain"/>
    <property type="match status" value="1"/>
</dbReference>
<keyword evidence="9 10" id="KW-0998">Cell outer membrane</keyword>
<keyword evidence="8 15" id="KW-0675">Receptor</keyword>
<dbReference type="PANTHER" id="PTHR30069:SF29">
    <property type="entry name" value="HEMOGLOBIN AND HEMOGLOBIN-HAPTOGLOBIN-BINDING PROTEIN 1-RELATED"/>
    <property type="match status" value="1"/>
</dbReference>
<evidence type="ECO:0000256" key="9">
    <source>
        <dbReference type="ARBA" id="ARBA00023237"/>
    </source>
</evidence>